<dbReference type="InterPro" id="IPR025949">
    <property type="entry name" value="PapC-like_C"/>
</dbReference>
<sequence length="920" mass="96613">MTLRRAMRRHPTVRHAALAVACGLALAAATGCPCPAWAAGTADASPDASASGGFANFDRSMLAGAGQGTTTDLSRFEHGNPVLPGIYNLDVYLNQNWVGRMDVRFSAPSKDANAVPCVSTELLDRMGLVPAKTGAEAAARLSSPSDCVSLGDLIPGATLSFDMPSLRMDASVPQIYMNQRPRGWVNPSSWDAGVPAFLLNYNLNSYRTTSNGRDQTSTYLGLRSGFNIGLWQFRQDSTATLQSGTGQPSQRHWHNIDTYVQRALPGLGAELSVGDSYTDGAVFDSYALRGVQLGTDDRMLPQSLRGYAPVVRGVAYTNAKVTVTQNGVQIYQTTVAPGPFVIDDLYPTGYGGDLIVNVTEADGRQHSVTVPYASVAQSLRPGVTRFDIAAGQLRDTTLQDRPNVVQATVQHGFTNRLTGYAGVQGSEGYAAALVGGAFNTRFGALALDITQAHASIPGHGTYDGQSFRISYSKIIPETNTSLSVAADRYSTSGFLSLGDAETARYYANHGMDALQYQPSNVQTIDGLPVQSLLTPAQLAALSGTVYNNSNLYTARGLLQQRNRFTLTLNQQLGQSGGSLYANATINSYWNRGGNDTQFQVGYDNHFGRLTYGVSVSRGRMALGGYDNQVSFNASLPLGNSAHTPSISFNLDHDTSGGTQEQATLNGTLGQWNQFTYGATASHGGNDIGNAYSVNAGYNSPYATFNASVGNGSGYSQASVGASGAVAIHAGGITFGQSTGDTVAIVHAPGAAGAHILSAPGLSVDRAGYALVPYLTPYQLDTIQIDPQGLPLGVQMDATSAQVAPYAGAVVMVDFKSKSGHPLIARIRLSDGTPAPFGAQVFNAKNEALGVVGQAGMTLLRGVGPSGELNVQWDDEQGVAHACAFPYTLPGSGKAAAAYQQIQATCVVRHAAAQPQKEGGA</sequence>
<evidence type="ECO:0000313" key="13">
    <source>
        <dbReference type="EMBL" id="MEW9622744.1"/>
    </source>
</evidence>
<keyword evidence="8 9" id="KW-0998">Cell outer membrane</keyword>
<comment type="similarity">
    <text evidence="2 9">Belongs to the fimbrial export usher family.</text>
</comment>
<evidence type="ECO:0000259" key="12">
    <source>
        <dbReference type="Pfam" id="PF13954"/>
    </source>
</evidence>
<feature type="domain" description="PapC N-terminal" evidence="12">
    <location>
        <begin position="56"/>
        <end position="204"/>
    </location>
</feature>
<dbReference type="EMBL" id="JBFOHL010000001">
    <property type="protein sequence ID" value="MEW9622744.1"/>
    <property type="molecule type" value="Genomic_DNA"/>
</dbReference>
<dbReference type="Proteomes" id="UP001556170">
    <property type="component" value="Unassembled WGS sequence"/>
</dbReference>
<dbReference type="InterPro" id="IPR000015">
    <property type="entry name" value="Fimb_usher"/>
</dbReference>
<proteinExistence type="inferred from homology"/>
<evidence type="ECO:0000256" key="4">
    <source>
        <dbReference type="ARBA" id="ARBA00022452"/>
    </source>
</evidence>
<dbReference type="InterPro" id="IPR018030">
    <property type="entry name" value="Fimbrial_membr_usher_CS"/>
</dbReference>
<evidence type="ECO:0000256" key="7">
    <source>
        <dbReference type="ARBA" id="ARBA00023136"/>
    </source>
</evidence>
<accession>A0ABV3QL40</accession>
<evidence type="ECO:0000256" key="2">
    <source>
        <dbReference type="ARBA" id="ARBA00008064"/>
    </source>
</evidence>
<keyword evidence="7 9" id="KW-0472">Membrane</keyword>
<evidence type="ECO:0000256" key="9">
    <source>
        <dbReference type="RuleBase" id="RU003884"/>
    </source>
</evidence>
<reference evidence="13 14" key="1">
    <citation type="submission" date="2024-06" db="EMBL/GenBank/DDBJ databases">
        <authorList>
            <person name="Woo H."/>
        </authorList>
    </citation>
    <scope>NUCLEOTIDE SEQUENCE [LARGE SCALE GENOMIC DNA]</scope>
    <source>
        <strain evidence="13 14">S2-g</strain>
    </source>
</reference>
<evidence type="ECO:0000256" key="6">
    <source>
        <dbReference type="ARBA" id="ARBA00022729"/>
    </source>
</evidence>
<dbReference type="RefSeq" id="WP_367843060.1">
    <property type="nucleotide sequence ID" value="NZ_JBFOHL010000001.1"/>
</dbReference>
<evidence type="ECO:0000313" key="14">
    <source>
        <dbReference type="Proteomes" id="UP001556170"/>
    </source>
</evidence>
<dbReference type="Gene3D" id="2.60.40.2070">
    <property type="match status" value="1"/>
</dbReference>
<keyword evidence="4" id="KW-1134">Transmembrane beta strand</keyword>
<dbReference type="Gene3D" id="2.60.40.2610">
    <property type="entry name" value="Outer membrane usher protein FimD, plug domain"/>
    <property type="match status" value="1"/>
</dbReference>
<dbReference type="Gene3D" id="2.60.40.3110">
    <property type="match status" value="1"/>
</dbReference>
<evidence type="ECO:0000256" key="3">
    <source>
        <dbReference type="ARBA" id="ARBA00022448"/>
    </source>
</evidence>
<dbReference type="PROSITE" id="PS51257">
    <property type="entry name" value="PROKAR_LIPOPROTEIN"/>
    <property type="match status" value="1"/>
</dbReference>
<comment type="caution">
    <text evidence="13">The sequence shown here is derived from an EMBL/GenBank/DDBJ whole genome shotgun (WGS) entry which is preliminary data.</text>
</comment>
<comment type="subcellular location">
    <subcellularLocation>
        <location evidence="1 9">Cell outer membrane</location>
        <topology evidence="1 9">Multi-pass membrane protein</topology>
    </subcellularLocation>
</comment>
<dbReference type="SUPFAM" id="SSF141729">
    <property type="entry name" value="FimD N-terminal domain-like"/>
    <property type="match status" value="1"/>
</dbReference>
<dbReference type="Pfam" id="PF13953">
    <property type="entry name" value="PapC_C"/>
    <property type="match status" value="1"/>
</dbReference>
<protein>
    <submittedName>
        <fullName evidence="13">Fimbria/pilus outer membrane usher protein</fullName>
    </submittedName>
</protein>
<keyword evidence="14" id="KW-1185">Reference proteome</keyword>
<evidence type="ECO:0000256" key="8">
    <source>
        <dbReference type="ARBA" id="ARBA00023237"/>
    </source>
</evidence>
<name>A0ABV3QL40_9GAMM</name>
<dbReference type="PROSITE" id="PS01151">
    <property type="entry name" value="FIMBRIAL_USHER"/>
    <property type="match status" value="1"/>
</dbReference>
<feature type="domain" description="PapC-like C-terminal" evidence="11">
    <location>
        <begin position="825"/>
        <end position="889"/>
    </location>
</feature>
<feature type="chain" id="PRO_5045571666" evidence="10">
    <location>
        <begin position="39"/>
        <end position="920"/>
    </location>
</feature>
<dbReference type="PANTHER" id="PTHR30451">
    <property type="entry name" value="OUTER MEMBRANE USHER PROTEIN"/>
    <property type="match status" value="1"/>
</dbReference>
<organism evidence="13 14">
    <name type="scientific">Rhodanobacter geophilus</name>
    <dbReference type="NCBI Taxonomy" id="3162488"/>
    <lineage>
        <taxon>Bacteria</taxon>
        <taxon>Pseudomonadati</taxon>
        <taxon>Pseudomonadota</taxon>
        <taxon>Gammaproteobacteria</taxon>
        <taxon>Lysobacterales</taxon>
        <taxon>Rhodanobacteraceae</taxon>
        <taxon>Rhodanobacter</taxon>
    </lineage>
</organism>
<evidence type="ECO:0000259" key="11">
    <source>
        <dbReference type="Pfam" id="PF13953"/>
    </source>
</evidence>
<evidence type="ECO:0000256" key="5">
    <source>
        <dbReference type="ARBA" id="ARBA00022692"/>
    </source>
</evidence>
<dbReference type="Pfam" id="PF00577">
    <property type="entry name" value="Usher"/>
    <property type="match status" value="1"/>
</dbReference>
<dbReference type="InterPro" id="IPR037224">
    <property type="entry name" value="PapC_N_sf"/>
</dbReference>
<dbReference type="InterPro" id="IPR043142">
    <property type="entry name" value="PapC-like_C_sf"/>
</dbReference>
<dbReference type="PANTHER" id="PTHR30451:SF20">
    <property type="entry name" value="FIMBRIAE USHER"/>
    <property type="match status" value="1"/>
</dbReference>
<keyword evidence="5 9" id="KW-0812">Transmembrane</keyword>
<gene>
    <name evidence="13" type="ORF">ABQJ56_00665</name>
</gene>
<dbReference type="InterPro" id="IPR042186">
    <property type="entry name" value="FimD_plug_dom"/>
</dbReference>
<dbReference type="InterPro" id="IPR025885">
    <property type="entry name" value="PapC_N"/>
</dbReference>
<dbReference type="Gene3D" id="3.10.20.410">
    <property type="match status" value="1"/>
</dbReference>
<feature type="signal peptide" evidence="10">
    <location>
        <begin position="1"/>
        <end position="38"/>
    </location>
</feature>
<evidence type="ECO:0000256" key="10">
    <source>
        <dbReference type="SAM" id="SignalP"/>
    </source>
</evidence>
<keyword evidence="3 9" id="KW-0813">Transport</keyword>
<keyword evidence="6 10" id="KW-0732">Signal</keyword>
<evidence type="ECO:0000256" key="1">
    <source>
        <dbReference type="ARBA" id="ARBA00004571"/>
    </source>
</evidence>
<dbReference type="Pfam" id="PF13954">
    <property type="entry name" value="PapC_N"/>
    <property type="match status" value="1"/>
</dbReference>
<keyword evidence="9" id="KW-1029">Fimbrium biogenesis</keyword>